<dbReference type="InterPro" id="IPR050796">
    <property type="entry name" value="SCF_F-box_component"/>
</dbReference>
<dbReference type="PANTHER" id="PTHR31672:SF13">
    <property type="entry name" value="F-BOX PROTEIN CPR30-LIKE"/>
    <property type="match status" value="1"/>
</dbReference>
<dbReference type="PANTHER" id="PTHR31672">
    <property type="entry name" value="BNACNNG10540D PROTEIN"/>
    <property type="match status" value="1"/>
</dbReference>
<feature type="domain" description="F-box" evidence="1">
    <location>
        <begin position="1"/>
        <end position="45"/>
    </location>
</feature>
<dbReference type="SMART" id="SM00256">
    <property type="entry name" value="FBOX"/>
    <property type="match status" value="1"/>
</dbReference>
<evidence type="ECO:0000313" key="3">
    <source>
        <dbReference type="Proteomes" id="UP001630127"/>
    </source>
</evidence>
<dbReference type="EMBL" id="JBJUIK010000015">
    <property type="protein sequence ID" value="KAL3503499.1"/>
    <property type="molecule type" value="Genomic_DNA"/>
</dbReference>
<dbReference type="InterPro" id="IPR001810">
    <property type="entry name" value="F-box_dom"/>
</dbReference>
<gene>
    <name evidence="2" type="ORF">ACH5RR_037948</name>
</gene>
<dbReference type="SUPFAM" id="SSF81383">
    <property type="entry name" value="F-box domain"/>
    <property type="match status" value="1"/>
</dbReference>
<accession>A0ABD2YBC7</accession>
<dbReference type="Gene3D" id="1.20.1280.50">
    <property type="match status" value="1"/>
</dbReference>
<protein>
    <recommendedName>
        <fullName evidence="1">F-box domain-containing protein</fullName>
    </recommendedName>
</protein>
<keyword evidence="3" id="KW-1185">Reference proteome</keyword>
<name>A0ABD2YBC7_9GENT</name>
<dbReference type="Proteomes" id="UP001630127">
    <property type="component" value="Unassembled WGS sequence"/>
</dbReference>
<dbReference type="CDD" id="cd22157">
    <property type="entry name" value="F-box_AtFBW1-like"/>
    <property type="match status" value="1"/>
</dbReference>
<reference evidence="2 3" key="1">
    <citation type="submission" date="2024-11" db="EMBL/GenBank/DDBJ databases">
        <title>A near-complete genome assembly of Cinchona calisaya.</title>
        <authorList>
            <person name="Lian D.C."/>
            <person name="Zhao X.W."/>
            <person name="Wei L."/>
        </authorList>
    </citation>
    <scope>NUCLEOTIDE SEQUENCE [LARGE SCALE GENOMIC DNA]</scope>
    <source>
        <tissue evidence="2">Nenye</tissue>
    </source>
</reference>
<organism evidence="2 3">
    <name type="scientific">Cinchona calisaya</name>
    <dbReference type="NCBI Taxonomy" id="153742"/>
    <lineage>
        <taxon>Eukaryota</taxon>
        <taxon>Viridiplantae</taxon>
        <taxon>Streptophyta</taxon>
        <taxon>Embryophyta</taxon>
        <taxon>Tracheophyta</taxon>
        <taxon>Spermatophyta</taxon>
        <taxon>Magnoliopsida</taxon>
        <taxon>eudicotyledons</taxon>
        <taxon>Gunneridae</taxon>
        <taxon>Pentapetalae</taxon>
        <taxon>asterids</taxon>
        <taxon>lamiids</taxon>
        <taxon>Gentianales</taxon>
        <taxon>Rubiaceae</taxon>
        <taxon>Cinchonoideae</taxon>
        <taxon>Cinchoneae</taxon>
        <taxon>Cinchona</taxon>
    </lineage>
</organism>
<dbReference type="PROSITE" id="PS50181">
    <property type="entry name" value="FBOX"/>
    <property type="match status" value="1"/>
</dbReference>
<dbReference type="AlphaFoldDB" id="A0ABD2YBC7"/>
<dbReference type="Pfam" id="PF00646">
    <property type="entry name" value="F-box"/>
    <property type="match status" value="1"/>
</dbReference>
<comment type="caution">
    <text evidence="2">The sequence shown here is derived from an EMBL/GenBank/DDBJ whole genome shotgun (WGS) entry which is preliminary data.</text>
</comment>
<evidence type="ECO:0000313" key="2">
    <source>
        <dbReference type="EMBL" id="KAL3503499.1"/>
    </source>
</evidence>
<proteinExistence type="predicted"/>
<dbReference type="InterPro" id="IPR036047">
    <property type="entry name" value="F-box-like_dom_sf"/>
</dbReference>
<evidence type="ECO:0000259" key="1">
    <source>
        <dbReference type="PROSITE" id="PS50181"/>
    </source>
</evidence>
<sequence>MNMEVLPEDLIREILVRLPVKSLLKFCCVSKIWYDLINSPYFATMRLSLAKNHRVFLVKQCLSDEKKAVLSFHSDYLSSDRGTAGAAPDLKLPSTHRNRIQLYGTCNGIVCLAELVTWSHSDSDKDKIYLCNLATRQFLTLPPSPFGCSDKFEDVSTTSLGLGFDPSTQDDKLVKFIDYNFEESMARPCVEFKYTTSEQILGESLRVISLVHPQLCLTTSFPHQSFSTDP</sequence>